<accession>A0A1A8ICG6</accession>
<organism evidence="2">
    <name type="scientific">Nothobranchius kuhntae</name>
    <name type="common">Beira killifish</name>
    <dbReference type="NCBI Taxonomy" id="321403"/>
    <lineage>
        <taxon>Eukaryota</taxon>
        <taxon>Metazoa</taxon>
        <taxon>Chordata</taxon>
        <taxon>Craniata</taxon>
        <taxon>Vertebrata</taxon>
        <taxon>Euteleostomi</taxon>
        <taxon>Actinopterygii</taxon>
        <taxon>Neopterygii</taxon>
        <taxon>Teleostei</taxon>
        <taxon>Neoteleostei</taxon>
        <taxon>Acanthomorphata</taxon>
        <taxon>Ovalentaria</taxon>
        <taxon>Atherinomorphae</taxon>
        <taxon>Cyprinodontiformes</taxon>
        <taxon>Nothobranchiidae</taxon>
        <taxon>Nothobranchius</taxon>
    </lineage>
</organism>
<feature type="compositionally biased region" description="Polar residues" evidence="1">
    <location>
        <begin position="39"/>
        <end position="49"/>
    </location>
</feature>
<gene>
    <name evidence="2" type="primary">FYNRK</name>
</gene>
<evidence type="ECO:0000313" key="2">
    <source>
        <dbReference type="EMBL" id="SBQ94778.1"/>
    </source>
</evidence>
<keyword evidence="2" id="KW-0418">Kinase</keyword>
<reference evidence="2" key="2">
    <citation type="submission" date="2016-06" db="EMBL/GenBank/DDBJ databases">
        <title>The genome of a short-lived fish provides insights into sex chromosome evolution and the genetic control of aging.</title>
        <authorList>
            <person name="Reichwald K."/>
            <person name="Felder M."/>
            <person name="Petzold A."/>
            <person name="Koch P."/>
            <person name="Groth M."/>
            <person name="Platzer M."/>
        </authorList>
    </citation>
    <scope>NUCLEOTIDE SEQUENCE</scope>
    <source>
        <tissue evidence="2">Brain</tissue>
    </source>
</reference>
<sequence>CGRCFLPAYTASHRAAVRSGNHPRTRRDQRKMGRLLKTSLLQRSASPSTPAGRYRTPR</sequence>
<feature type="region of interest" description="Disordered" evidence="1">
    <location>
        <begin position="14"/>
        <end position="58"/>
    </location>
</feature>
<reference evidence="2" key="1">
    <citation type="submission" date="2016-05" db="EMBL/GenBank/DDBJ databases">
        <authorList>
            <person name="Lavstsen T."/>
            <person name="Jespersen J.S."/>
        </authorList>
    </citation>
    <scope>NUCLEOTIDE SEQUENCE</scope>
    <source>
        <tissue evidence="2">Brain</tissue>
    </source>
</reference>
<feature type="compositionally biased region" description="Basic residues" evidence="1">
    <location>
        <begin position="21"/>
        <end position="34"/>
    </location>
</feature>
<feature type="non-terminal residue" evidence="2">
    <location>
        <position position="1"/>
    </location>
</feature>
<name>A0A1A8ICG6_NOTKU</name>
<feature type="non-terminal residue" evidence="2">
    <location>
        <position position="58"/>
    </location>
</feature>
<keyword evidence="2" id="KW-0808">Transferase</keyword>
<evidence type="ECO:0000256" key="1">
    <source>
        <dbReference type="SAM" id="MobiDB-lite"/>
    </source>
</evidence>
<proteinExistence type="predicted"/>
<protein>
    <submittedName>
        <fullName evidence="2">Fyn-related kinase</fullName>
    </submittedName>
</protein>
<dbReference type="AlphaFoldDB" id="A0A1A8ICG6"/>
<dbReference type="EMBL" id="HAED01008566">
    <property type="protein sequence ID" value="SBQ94778.1"/>
    <property type="molecule type" value="Transcribed_RNA"/>
</dbReference>
<dbReference type="GO" id="GO:0016301">
    <property type="term" value="F:kinase activity"/>
    <property type="evidence" value="ECO:0007669"/>
    <property type="project" value="UniProtKB-KW"/>
</dbReference>